<sequence>MLPSTPKGIKHQKIRICYKNQTDIQCGTLIFNYLPKRYAHSIYNFLKSLIPVGRILKL</sequence>
<dbReference type="Proteomes" id="UP000291995">
    <property type="component" value="Plasmid pYekat-76-lp70"/>
</dbReference>
<evidence type="ECO:0000313" key="4">
    <source>
        <dbReference type="Proteomes" id="UP000291995"/>
    </source>
</evidence>
<geneLocation type="plasmid" evidence="2 4">
    <name>pYekat-76-lp70</name>
</geneLocation>
<dbReference type="EMBL" id="CP117139">
    <property type="protein sequence ID" value="WEG86042.1"/>
    <property type="molecule type" value="Genomic_DNA"/>
</dbReference>
<name>A0AAQ3HFP2_9SPIR</name>
<dbReference type="EMBL" id="CP024335">
    <property type="protein sequence ID" value="WDE71666.1"/>
    <property type="molecule type" value="Genomic_DNA"/>
</dbReference>
<keyword evidence="2" id="KW-0614">Plasmid</keyword>
<dbReference type="InterPro" id="IPR007910">
    <property type="entry name" value="DUF735"/>
</dbReference>
<gene>
    <name evidence="1" type="ORF">CNO13_06560</name>
    <name evidence="2" type="ORF">EZU67_007045</name>
</gene>
<evidence type="ECO:0000313" key="1">
    <source>
        <dbReference type="EMBL" id="WDE71666.1"/>
    </source>
</evidence>
<organism evidence="2 4">
    <name type="scientific">Borrelia miyamotoi</name>
    <dbReference type="NCBI Taxonomy" id="47466"/>
    <lineage>
        <taxon>Bacteria</taxon>
        <taxon>Pseudomonadati</taxon>
        <taxon>Spirochaetota</taxon>
        <taxon>Spirochaetia</taxon>
        <taxon>Spirochaetales</taxon>
        <taxon>Borreliaceae</taxon>
        <taxon>Borrelia</taxon>
    </lineage>
</organism>
<dbReference type="Proteomes" id="UP000230633">
    <property type="component" value="Plasmid pYekat-1-lp70"/>
</dbReference>
<reference evidence="2" key="2">
    <citation type="submission" date="2022-12" db="EMBL/GenBank/DDBJ databases">
        <title>B. miyamotoi WGS.</title>
        <authorList>
            <person name="Kuleshov K.V."/>
            <person name="Hoornstra D."/>
            <person name="Hovius J.W."/>
            <person name="Platonov A.E."/>
            <person name="Telford S.R. III."/>
        </authorList>
    </citation>
    <scope>NUCLEOTIDE SEQUENCE</scope>
    <source>
        <strain evidence="2">Yekat-76</strain>
        <plasmid evidence="2">pYekat-76-lp70</plasmid>
    </source>
</reference>
<protein>
    <submittedName>
        <fullName evidence="2">DUF735 family protein</fullName>
    </submittedName>
</protein>
<proteinExistence type="predicted"/>
<dbReference type="Pfam" id="PF05246">
    <property type="entry name" value="DUF735"/>
    <property type="match status" value="1"/>
</dbReference>
<reference evidence="3" key="1">
    <citation type="submission" date="2017-10" db="EMBL/GenBank/DDBJ databases">
        <title>Whole genome sequencing of Borrelia miyamotoi strains isolated at the Russian territory.</title>
        <authorList>
            <person name="Kuleshov K.V."/>
            <person name="Platonov A.E."/>
            <person name="Goptar I.A."/>
            <person name="Shipulin G.A."/>
            <person name="Markelov M.L."/>
            <person name="Koetsveld J."/>
            <person name="Kolyasnikova N.M."/>
            <person name="Sarksyan D.S."/>
            <person name="Toporkova M.G."/>
            <person name="Hovius J.W."/>
        </authorList>
    </citation>
    <scope>NUCLEOTIDE SEQUENCE [LARGE SCALE GENOMIC DNA]</scope>
    <source>
        <strain evidence="3">Yekat-1</strain>
        <plasmid evidence="3">pYekat-1-lp70</plasmid>
    </source>
</reference>
<evidence type="ECO:0000313" key="2">
    <source>
        <dbReference type="EMBL" id="WEG86042.1"/>
    </source>
</evidence>
<dbReference type="AlphaFoldDB" id="A0AAQ3HFP2"/>
<accession>A0AAQ3HFP2</accession>
<geneLocation type="plasmid" evidence="1 3">
    <name>pYekat-1-lp70</name>
</geneLocation>
<reference evidence="1" key="3">
    <citation type="submission" date="2022-12" db="EMBL/GenBank/DDBJ databases">
        <title>Whole genome sequencing of Borrelia miyamotoi strains isolated at the Russian territory.</title>
        <authorList>
            <person name="Kuleshov K.V."/>
            <person name="Platonov A.E."/>
            <person name="Goptar I.A."/>
            <person name="Shipulin G.A."/>
            <person name="Markelov M.L."/>
            <person name="Koetsveld J."/>
            <person name="Kolyasnikova N.M."/>
            <person name="Sarksyan D.S."/>
            <person name="Toporkova M.G."/>
            <person name="Hovius J.W."/>
        </authorList>
    </citation>
    <scope>NUCLEOTIDE SEQUENCE</scope>
    <source>
        <strain evidence="1">Yekat-1</strain>
        <plasmid evidence="1">pYekat-1-lp70</plasmid>
    </source>
</reference>
<keyword evidence="3" id="KW-1185">Reference proteome</keyword>
<evidence type="ECO:0000313" key="3">
    <source>
        <dbReference type="Proteomes" id="UP000230633"/>
    </source>
</evidence>